<sequence>MALQLAVVVLLCSLMALTMGQQDDSDSAPFSGPLLQPSYGLGWRGYVLPMYNGEKKWASDENTIPSSHAQLLGNEYLSRIERSMTEKMKSLKGRYSGQIRDILFGK</sequence>
<dbReference type="OMA" id="RIERSMT"/>
<organism evidence="2 3">
    <name type="scientific">Haemonchus contortus</name>
    <name type="common">Barber pole worm</name>
    <dbReference type="NCBI Taxonomy" id="6289"/>
    <lineage>
        <taxon>Eukaryota</taxon>
        <taxon>Metazoa</taxon>
        <taxon>Ecdysozoa</taxon>
        <taxon>Nematoda</taxon>
        <taxon>Chromadorea</taxon>
        <taxon>Rhabditida</taxon>
        <taxon>Rhabditina</taxon>
        <taxon>Rhabditomorpha</taxon>
        <taxon>Strongyloidea</taxon>
        <taxon>Trichostrongylidae</taxon>
        <taxon>Haemonchus</taxon>
    </lineage>
</organism>
<evidence type="ECO:0000256" key="1">
    <source>
        <dbReference type="SAM" id="SignalP"/>
    </source>
</evidence>
<dbReference type="Proteomes" id="UP000025227">
    <property type="component" value="Unplaced"/>
</dbReference>
<proteinExistence type="predicted"/>
<feature type="chain" id="PRO_5029465745" evidence="1">
    <location>
        <begin position="21"/>
        <end position="106"/>
    </location>
</feature>
<reference evidence="3" key="1">
    <citation type="submission" date="2020-12" db="UniProtKB">
        <authorList>
            <consortium name="WormBaseParasite"/>
        </authorList>
    </citation>
    <scope>IDENTIFICATION</scope>
    <source>
        <strain evidence="3">MHco3</strain>
    </source>
</reference>
<keyword evidence="1" id="KW-0732">Signal</keyword>
<dbReference type="OrthoDB" id="5843833at2759"/>
<evidence type="ECO:0000313" key="3">
    <source>
        <dbReference type="WBParaSite" id="HCON_00142400-00001"/>
    </source>
</evidence>
<name>A0A7I4YUK9_HAECO</name>
<accession>A0A7I4YUK9</accession>
<evidence type="ECO:0000313" key="2">
    <source>
        <dbReference type="Proteomes" id="UP000025227"/>
    </source>
</evidence>
<keyword evidence="2" id="KW-1185">Reference proteome</keyword>
<protein>
    <submittedName>
        <fullName evidence="3">Neuromedin-C</fullName>
    </submittedName>
</protein>
<dbReference type="WBParaSite" id="HCON_00142400-00001">
    <property type="protein sequence ID" value="HCON_00142400-00001"/>
    <property type="gene ID" value="HCON_00142400"/>
</dbReference>
<feature type="signal peptide" evidence="1">
    <location>
        <begin position="1"/>
        <end position="20"/>
    </location>
</feature>
<dbReference type="AlphaFoldDB" id="A0A7I4YUK9"/>